<dbReference type="InterPro" id="IPR042120">
    <property type="entry name" value="MutL_C_dimsub"/>
</dbReference>
<dbReference type="CDD" id="cd00782">
    <property type="entry name" value="MutL_Trans"/>
    <property type="match status" value="1"/>
</dbReference>
<dbReference type="GO" id="GO:0005524">
    <property type="term" value="F:ATP binding"/>
    <property type="evidence" value="ECO:0007669"/>
    <property type="project" value="InterPro"/>
</dbReference>
<evidence type="ECO:0000256" key="3">
    <source>
        <dbReference type="ARBA" id="ARBA00023204"/>
    </source>
</evidence>
<evidence type="ECO:0000256" key="1">
    <source>
        <dbReference type="ARBA" id="ARBA00006082"/>
    </source>
</evidence>
<accession>A0A402CRX6</accession>
<dbReference type="GO" id="GO:0032300">
    <property type="term" value="C:mismatch repair complex"/>
    <property type="evidence" value="ECO:0007669"/>
    <property type="project" value="InterPro"/>
</dbReference>
<dbReference type="PANTHER" id="PTHR10073">
    <property type="entry name" value="DNA MISMATCH REPAIR PROTEIN MLH, PMS, MUTL"/>
    <property type="match status" value="1"/>
</dbReference>
<dbReference type="Pfam" id="PF13589">
    <property type="entry name" value="HATPase_c_3"/>
    <property type="match status" value="1"/>
</dbReference>
<dbReference type="SUPFAM" id="SSF118116">
    <property type="entry name" value="DNA mismatch repair protein MutL"/>
    <property type="match status" value="1"/>
</dbReference>
<dbReference type="SMART" id="SM00853">
    <property type="entry name" value="MutL_C"/>
    <property type="match status" value="1"/>
</dbReference>
<protein>
    <recommendedName>
        <fullName evidence="4">DNA mismatch repair protein MutL</fullName>
    </recommendedName>
</protein>
<dbReference type="InterPro" id="IPR038973">
    <property type="entry name" value="MutL/Mlh/Pms-like"/>
</dbReference>
<dbReference type="RefSeq" id="WP_119320112.1">
    <property type="nucleotide sequence ID" value="NZ_AP025739.1"/>
</dbReference>
<dbReference type="SUPFAM" id="SSF55874">
    <property type="entry name" value="ATPase domain of HSP90 chaperone/DNA topoisomerase II/histidine kinase"/>
    <property type="match status" value="1"/>
</dbReference>
<gene>
    <name evidence="4 5" type="primary">mutL</name>
    <name evidence="5" type="ORF">CCAX7_002150</name>
</gene>
<dbReference type="GO" id="GO:0030983">
    <property type="term" value="F:mismatched DNA binding"/>
    <property type="evidence" value="ECO:0007669"/>
    <property type="project" value="InterPro"/>
</dbReference>
<evidence type="ECO:0000256" key="4">
    <source>
        <dbReference type="HAMAP-Rule" id="MF_00149"/>
    </source>
</evidence>
<dbReference type="HAMAP" id="MF_00149">
    <property type="entry name" value="DNA_mis_repair"/>
    <property type="match status" value="1"/>
</dbReference>
<dbReference type="InterPro" id="IPR020568">
    <property type="entry name" value="Ribosomal_Su5_D2-typ_SF"/>
</dbReference>
<dbReference type="Pfam" id="PF01119">
    <property type="entry name" value="DNA_mis_repair"/>
    <property type="match status" value="1"/>
</dbReference>
<dbReference type="Gene3D" id="3.30.1370.100">
    <property type="entry name" value="MutL, C-terminal domain, regulatory subdomain"/>
    <property type="match status" value="1"/>
</dbReference>
<organism evidence="5 6">
    <name type="scientific">Capsulimonas corticalis</name>
    <dbReference type="NCBI Taxonomy" id="2219043"/>
    <lineage>
        <taxon>Bacteria</taxon>
        <taxon>Bacillati</taxon>
        <taxon>Armatimonadota</taxon>
        <taxon>Armatimonadia</taxon>
        <taxon>Capsulimonadales</taxon>
        <taxon>Capsulimonadaceae</taxon>
        <taxon>Capsulimonas</taxon>
    </lineage>
</organism>
<dbReference type="PROSITE" id="PS00058">
    <property type="entry name" value="DNA_MISMATCH_REPAIR_1"/>
    <property type="match status" value="1"/>
</dbReference>
<dbReference type="FunFam" id="3.30.565.10:FF:000003">
    <property type="entry name" value="DNA mismatch repair endonuclease MutL"/>
    <property type="match status" value="1"/>
</dbReference>
<dbReference type="OrthoDB" id="9763467at2"/>
<dbReference type="KEGG" id="ccot:CCAX7_002150"/>
<dbReference type="InterPro" id="IPR014762">
    <property type="entry name" value="DNA_mismatch_repair_CS"/>
</dbReference>
<keyword evidence="3 4" id="KW-0234">DNA repair</keyword>
<dbReference type="SMART" id="SM01340">
    <property type="entry name" value="DNA_mis_repair"/>
    <property type="match status" value="1"/>
</dbReference>
<dbReference type="Gene3D" id="3.30.230.10">
    <property type="match status" value="1"/>
</dbReference>
<dbReference type="FunCoup" id="A0A402CRX6">
    <property type="interactions" value="458"/>
</dbReference>
<dbReference type="InterPro" id="IPR013507">
    <property type="entry name" value="DNA_mismatch_S5_2-like"/>
</dbReference>
<dbReference type="GO" id="GO:0006298">
    <property type="term" value="P:mismatch repair"/>
    <property type="evidence" value="ECO:0007669"/>
    <property type="project" value="UniProtKB-UniRule"/>
</dbReference>
<comment type="similarity">
    <text evidence="1 4">Belongs to the DNA mismatch repair MutL/HexB family.</text>
</comment>
<dbReference type="PANTHER" id="PTHR10073:SF12">
    <property type="entry name" value="DNA MISMATCH REPAIR PROTEIN MLH1"/>
    <property type="match status" value="1"/>
</dbReference>
<dbReference type="CDD" id="cd16926">
    <property type="entry name" value="HATPase_MutL-MLH-PMS-like"/>
    <property type="match status" value="1"/>
</dbReference>
<evidence type="ECO:0000313" key="6">
    <source>
        <dbReference type="Proteomes" id="UP000287394"/>
    </source>
</evidence>
<dbReference type="InterPro" id="IPR037198">
    <property type="entry name" value="MutL_C_sf"/>
</dbReference>
<dbReference type="InterPro" id="IPR042121">
    <property type="entry name" value="MutL_C_regsub"/>
</dbReference>
<evidence type="ECO:0000256" key="2">
    <source>
        <dbReference type="ARBA" id="ARBA00022763"/>
    </source>
</evidence>
<dbReference type="Proteomes" id="UP000287394">
    <property type="component" value="Chromosome"/>
</dbReference>
<dbReference type="InterPro" id="IPR036890">
    <property type="entry name" value="HATPase_C_sf"/>
</dbReference>
<dbReference type="GO" id="GO:0140664">
    <property type="term" value="F:ATP-dependent DNA damage sensor activity"/>
    <property type="evidence" value="ECO:0007669"/>
    <property type="project" value="InterPro"/>
</dbReference>
<dbReference type="InterPro" id="IPR002099">
    <property type="entry name" value="MutL/Mlh/PMS"/>
</dbReference>
<evidence type="ECO:0000313" key="5">
    <source>
        <dbReference type="EMBL" id="BDI28164.1"/>
    </source>
</evidence>
<keyword evidence="2 4" id="KW-0227">DNA damage</keyword>
<reference evidence="5 6" key="1">
    <citation type="journal article" date="2019" name="Int. J. Syst. Evol. Microbiol.">
        <title>Capsulimonas corticalis gen. nov., sp. nov., an aerobic capsulated bacterium, of a novel bacterial order, Capsulimonadales ord. nov., of the class Armatimonadia of the phylum Armatimonadetes.</title>
        <authorList>
            <person name="Li J."/>
            <person name="Kudo C."/>
            <person name="Tonouchi A."/>
        </authorList>
    </citation>
    <scope>NUCLEOTIDE SEQUENCE [LARGE SCALE GENOMIC DNA]</scope>
    <source>
        <strain evidence="5 6">AX-7</strain>
    </source>
</reference>
<dbReference type="InterPro" id="IPR014721">
    <property type="entry name" value="Ribsml_uS5_D2-typ_fold_subgr"/>
</dbReference>
<dbReference type="Gene3D" id="3.30.565.10">
    <property type="entry name" value="Histidine kinase-like ATPase, C-terminal domain"/>
    <property type="match status" value="1"/>
</dbReference>
<comment type="function">
    <text evidence="4">This protein is involved in the repair of mismatches in DNA. It is required for dam-dependent methyl-directed DNA mismatch repair. May act as a 'molecular matchmaker', a protein that promotes the formation of a stable complex between two or more DNA-binding proteins in an ATP-dependent manner without itself being part of a final effector complex.</text>
</comment>
<dbReference type="InterPro" id="IPR014790">
    <property type="entry name" value="MutL_C"/>
</dbReference>
<name>A0A402CRX6_9BACT</name>
<dbReference type="GO" id="GO:0016887">
    <property type="term" value="F:ATP hydrolysis activity"/>
    <property type="evidence" value="ECO:0007669"/>
    <property type="project" value="InterPro"/>
</dbReference>
<dbReference type="InterPro" id="IPR020667">
    <property type="entry name" value="DNA_mismatch_repair_MutL"/>
</dbReference>
<sequence length="691" mass="74697">MSSTPKIQILDDTTANQIAAGEVVERPAAAVKELVENALDAGAKRVLVELEEGGKYLIRVTDDGSGMSQEDAVLSLQRHATSKIRLADDLFKITTMGFRGEALPSIASVSQMTIVTRLDDPEEPDAPGIELRCNGGTFEGVTEVGARTGTSITVENLFYNVPARLKFLKTSQTETNHIVELMQRFALAYPHVAFRLQQNNQELFSSGGSGSMMDACVQVFGRDTARHLVPMDYEAGGLRVWGFVASPAALKNARSWQHSFVNRRFVRNKAVTRALDEGYKSVQTIHGVKYPPAVIMIDVDPGQVDINVSPTKTEVRFTREGEIYSAVYHAVKEALLAGGLVPTLIQKMTPGGGEEASPASGEGARKSSGVGYGQAPLFQVPSRPPVNVRRQDVTQSPFHEALLGKAAGEPDPFEDAAGYGAPANGYAGTGSNGAQYAVHAAPPSDRVQEGALMLDSPEMLEQTEFAREGGDAPLESTAPIESATGGDYRNHNLGSLRVLAQSRNMYIVAQTDHALVLIDQHIAHERVLYEKLIAGAEGAGAGVPVQQLMIPFTLELSKREAMVVENRLEDLRRAGFELEPFGGESYLVRSVPASVAQKHIKAQGGPEEVLREIVDELVEKTTSRRLMLPAEEVLITASCKMAVKAGDPLTFEEMNALVSDLLKSDNPYTCPHGRPIIVELANSDLDRKFGR</sequence>
<dbReference type="Gene3D" id="3.30.1540.20">
    <property type="entry name" value="MutL, C-terminal domain, dimerisation subdomain"/>
    <property type="match status" value="1"/>
</dbReference>
<dbReference type="Pfam" id="PF08676">
    <property type="entry name" value="MutL_C"/>
    <property type="match status" value="1"/>
</dbReference>
<keyword evidence="6" id="KW-1185">Reference proteome</keyword>
<dbReference type="NCBIfam" id="TIGR00585">
    <property type="entry name" value="mutl"/>
    <property type="match status" value="1"/>
</dbReference>
<dbReference type="SUPFAM" id="SSF54211">
    <property type="entry name" value="Ribosomal protein S5 domain 2-like"/>
    <property type="match status" value="1"/>
</dbReference>
<proteinExistence type="inferred from homology"/>
<dbReference type="AlphaFoldDB" id="A0A402CRX6"/>
<dbReference type="EMBL" id="AP025739">
    <property type="protein sequence ID" value="BDI28164.1"/>
    <property type="molecule type" value="Genomic_DNA"/>
</dbReference>